<evidence type="ECO:0000313" key="2">
    <source>
        <dbReference type="Proteomes" id="UP000187203"/>
    </source>
</evidence>
<keyword evidence="2" id="KW-1185">Reference proteome</keyword>
<name>A0A1R3JHU7_9ROSI</name>
<protein>
    <submittedName>
        <fullName evidence="1">Uncharacterized protein</fullName>
    </submittedName>
</protein>
<proteinExistence type="predicted"/>
<organism evidence="1 2">
    <name type="scientific">Corchorus olitorius</name>
    <dbReference type="NCBI Taxonomy" id="93759"/>
    <lineage>
        <taxon>Eukaryota</taxon>
        <taxon>Viridiplantae</taxon>
        <taxon>Streptophyta</taxon>
        <taxon>Embryophyta</taxon>
        <taxon>Tracheophyta</taxon>
        <taxon>Spermatophyta</taxon>
        <taxon>Magnoliopsida</taxon>
        <taxon>eudicotyledons</taxon>
        <taxon>Gunneridae</taxon>
        <taxon>Pentapetalae</taxon>
        <taxon>rosids</taxon>
        <taxon>malvids</taxon>
        <taxon>Malvales</taxon>
        <taxon>Malvaceae</taxon>
        <taxon>Grewioideae</taxon>
        <taxon>Apeibeae</taxon>
        <taxon>Corchorus</taxon>
    </lineage>
</organism>
<accession>A0A1R3JHU7</accession>
<comment type="caution">
    <text evidence="1">The sequence shown here is derived from an EMBL/GenBank/DDBJ whole genome shotgun (WGS) entry which is preliminary data.</text>
</comment>
<dbReference type="EMBL" id="AWUE01016077">
    <property type="protein sequence ID" value="OMO94335.1"/>
    <property type="molecule type" value="Genomic_DNA"/>
</dbReference>
<reference evidence="2" key="1">
    <citation type="submission" date="2013-09" db="EMBL/GenBank/DDBJ databases">
        <title>Corchorus olitorius genome sequencing.</title>
        <authorList>
            <person name="Alam M."/>
            <person name="Haque M.S."/>
            <person name="Islam M.S."/>
            <person name="Emdad E.M."/>
            <person name="Islam M.M."/>
            <person name="Ahmed B."/>
            <person name="Halim A."/>
            <person name="Hossen Q.M.M."/>
            <person name="Hossain M.Z."/>
            <person name="Ahmed R."/>
            <person name="Khan M.M."/>
            <person name="Islam R."/>
            <person name="Rashid M.M."/>
            <person name="Khan S.A."/>
            <person name="Rahman M.S."/>
            <person name="Alam M."/>
            <person name="Yahiya A.S."/>
            <person name="Khan M.S."/>
            <person name="Azam M.S."/>
            <person name="Haque T."/>
            <person name="Lashkar M.Z.H."/>
            <person name="Akhand A.I."/>
            <person name="Morshed G."/>
            <person name="Roy S."/>
            <person name="Uddin K.S."/>
            <person name="Rabeya T."/>
            <person name="Hossain A.S."/>
            <person name="Chowdhury A."/>
            <person name="Snigdha A.R."/>
            <person name="Mortoza M.S."/>
            <person name="Matin S.A."/>
            <person name="Hoque S.M.E."/>
            <person name="Islam M.K."/>
            <person name="Roy D.K."/>
            <person name="Haider R."/>
            <person name="Moosa M.M."/>
            <person name="Elias S.M."/>
            <person name="Hasan A.M."/>
            <person name="Jahan S."/>
            <person name="Shafiuddin M."/>
            <person name="Mahmood N."/>
            <person name="Shommy N.S."/>
        </authorList>
    </citation>
    <scope>NUCLEOTIDE SEQUENCE [LARGE SCALE GENOMIC DNA]</scope>
    <source>
        <strain evidence="2">cv. O-4</strain>
    </source>
</reference>
<gene>
    <name evidence="1" type="ORF">COLO4_16392</name>
</gene>
<sequence length="52" mass="5884">MAPAVPPSLSTNAHRRSRLPLQTFIFFSSPRHRLSPFSLSSSSRVGFFFFGR</sequence>
<dbReference type="AlphaFoldDB" id="A0A1R3JHU7"/>
<dbReference type="Proteomes" id="UP000187203">
    <property type="component" value="Unassembled WGS sequence"/>
</dbReference>
<evidence type="ECO:0000313" key="1">
    <source>
        <dbReference type="EMBL" id="OMO94335.1"/>
    </source>
</evidence>